<dbReference type="RefSeq" id="WP_061332792.1">
    <property type="nucleotide sequence ID" value="NZ_LOCO01000016.1"/>
</dbReference>
<dbReference type="Pfam" id="PF00144">
    <property type="entry name" value="Beta-lactamase"/>
    <property type="match status" value="1"/>
</dbReference>
<evidence type="ECO:0000256" key="1">
    <source>
        <dbReference type="SAM" id="SignalP"/>
    </source>
</evidence>
<evidence type="ECO:0000313" key="4">
    <source>
        <dbReference type="Proteomes" id="UP000070282"/>
    </source>
</evidence>
<protein>
    <submittedName>
        <fullName evidence="3">Beta-lactamase class C and other penicillin binding protein</fullName>
    </submittedName>
</protein>
<organism evidence="3 4">
    <name type="scientific">Marinobacter excellens LAMA 842</name>
    <dbReference type="NCBI Taxonomy" id="1306954"/>
    <lineage>
        <taxon>Bacteria</taxon>
        <taxon>Pseudomonadati</taxon>
        <taxon>Pseudomonadota</taxon>
        <taxon>Gammaproteobacteria</taxon>
        <taxon>Pseudomonadales</taxon>
        <taxon>Marinobacteraceae</taxon>
        <taxon>Marinobacter</taxon>
    </lineage>
</organism>
<evidence type="ECO:0000313" key="3">
    <source>
        <dbReference type="EMBL" id="KXO08469.1"/>
    </source>
</evidence>
<dbReference type="InterPro" id="IPR050789">
    <property type="entry name" value="Diverse_Enzym_Activities"/>
</dbReference>
<dbReference type="Proteomes" id="UP000070282">
    <property type="component" value="Unassembled WGS sequence"/>
</dbReference>
<keyword evidence="4" id="KW-1185">Reference proteome</keyword>
<sequence length="332" mass="36356">MQRLSRWARTFLILVIPSLSHAQPSNWQAQVEQEAAQLDRLHTLIVAHKGEEILALDLRGQGLDAPVNIKSLSKTVLAALVGMGIKNEVFEGTDQPVVEALGNRVPASATEGVERITLGHLLSLQAGLQRTSGGNYGPWVASNNWVSHVLTRPFVDEPGGRMLYSSGSSHLLSAALTESSGRSTLSLAREWLGEPLDIDIPPWDQDPQGVYFGGNNMLLSPRDLVKVGELYRNNGRVGGQQLLPENWVTESWNGRGESAFTDDPYGYGWFLRSMSGEMGYYGRGFGGQVLYVVPTLELTVVMTSDPAPPSPGSRYLRQQFQLIEDHIIPALP</sequence>
<name>A0A137S7S4_9GAMM</name>
<proteinExistence type="predicted"/>
<dbReference type="InterPro" id="IPR012338">
    <property type="entry name" value="Beta-lactam/transpept-like"/>
</dbReference>
<dbReference type="PANTHER" id="PTHR43283">
    <property type="entry name" value="BETA-LACTAMASE-RELATED"/>
    <property type="match status" value="1"/>
</dbReference>
<evidence type="ECO:0000259" key="2">
    <source>
        <dbReference type="Pfam" id="PF00144"/>
    </source>
</evidence>
<feature type="signal peptide" evidence="1">
    <location>
        <begin position="1"/>
        <end position="22"/>
    </location>
</feature>
<gene>
    <name evidence="3" type="ORF">J122_2841</name>
</gene>
<feature type="chain" id="PRO_5007480322" evidence="1">
    <location>
        <begin position="23"/>
        <end position="332"/>
    </location>
</feature>
<dbReference type="EMBL" id="LOCO01000016">
    <property type="protein sequence ID" value="KXO08469.1"/>
    <property type="molecule type" value="Genomic_DNA"/>
</dbReference>
<dbReference type="SUPFAM" id="SSF56601">
    <property type="entry name" value="beta-lactamase/transpeptidase-like"/>
    <property type="match status" value="1"/>
</dbReference>
<accession>A0A137S7S4</accession>
<feature type="domain" description="Beta-lactamase-related" evidence="2">
    <location>
        <begin position="45"/>
        <end position="309"/>
    </location>
</feature>
<dbReference type="Gene3D" id="3.40.710.10">
    <property type="entry name" value="DD-peptidase/beta-lactamase superfamily"/>
    <property type="match status" value="1"/>
</dbReference>
<dbReference type="AlphaFoldDB" id="A0A137S7S4"/>
<reference evidence="4" key="1">
    <citation type="submission" date="2015-12" db="EMBL/GenBank/DDBJ databases">
        <authorList>
            <person name="Lima A."/>
            <person name="Farahani Zayas N."/>
            <person name="Castro Da Silva M.A."/>
            <person name="Cabral A."/>
            <person name="Pessatti M.L."/>
        </authorList>
    </citation>
    <scope>NUCLEOTIDE SEQUENCE [LARGE SCALE GENOMIC DNA]</scope>
    <source>
        <strain evidence="4">LAMA 842</strain>
    </source>
</reference>
<comment type="caution">
    <text evidence="3">The sequence shown here is derived from an EMBL/GenBank/DDBJ whole genome shotgun (WGS) entry which is preliminary data.</text>
</comment>
<keyword evidence="1" id="KW-0732">Signal</keyword>
<dbReference type="PANTHER" id="PTHR43283:SF7">
    <property type="entry name" value="BETA-LACTAMASE-RELATED DOMAIN-CONTAINING PROTEIN"/>
    <property type="match status" value="1"/>
</dbReference>
<dbReference type="InterPro" id="IPR001466">
    <property type="entry name" value="Beta-lactam-related"/>
</dbReference>
<dbReference type="PATRIC" id="fig|1306954.6.peg.1121"/>